<protein>
    <submittedName>
        <fullName evidence="4">DUF4232 domain-containing protein</fullName>
    </submittedName>
</protein>
<dbReference type="Pfam" id="PF14016">
    <property type="entry name" value="DUF4232"/>
    <property type="match status" value="1"/>
</dbReference>
<keyword evidence="2" id="KW-0732">Signal</keyword>
<feature type="signal peptide" evidence="2">
    <location>
        <begin position="1"/>
        <end position="28"/>
    </location>
</feature>
<keyword evidence="5" id="KW-1185">Reference proteome</keyword>
<dbReference type="EMBL" id="JAVTLL010000004">
    <property type="protein sequence ID" value="MDT7840649.1"/>
    <property type="molecule type" value="Genomic_DNA"/>
</dbReference>
<feature type="compositionally biased region" description="Pro residues" evidence="1">
    <location>
        <begin position="60"/>
        <end position="78"/>
    </location>
</feature>
<name>A0ABU3LPF8_9ACTN</name>
<feature type="region of interest" description="Disordered" evidence="1">
    <location>
        <begin position="31"/>
        <end position="87"/>
    </location>
</feature>
<dbReference type="InterPro" id="IPR025326">
    <property type="entry name" value="DUF4232"/>
</dbReference>
<sequence length="221" mass="21784">MVNTYRSVHRAALLAGAAAALSLLTACGGGGGAGEAATAPSTLPGTAAPATSGVTSATPSVPPSAGPTSPTPSSPPTASPAASARCHTSELEAVLGRNDPGAGQENFPVILTNTSSRTCTIHGYPGAAFVDAAGKQLGPDPQRSPGTPTTVRLAPGHSAWSGITFANPKISGARTANPDALLVTPPDEREPLKVSWSAGEVPISGNESTVFLTVFDQGPGA</sequence>
<comment type="caution">
    <text evidence="4">The sequence shown here is derived from an EMBL/GenBank/DDBJ whole genome shotgun (WGS) entry which is preliminary data.</text>
</comment>
<accession>A0ABU3LPF8</accession>
<gene>
    <name evidence="4" type="ORF">RQC66_07885</name>
</gene>
<reference evidence="5" key="1">
    <citation type="submission" date="2023-07" db="EMBL/GenBank/DDBJ databases">
        <title>Draft genome sequence of the endophytic actinobacterium Streptomyces justiciae WPN32, a potential antibiotic producer.</title>
        <authorList>
            <person name="Yasawong M."/>
            <person name="Pana W."/>
            <person name="Ganta P."/>
            <person name="Santapan N."/>
            <person name="Songngamsuk T."/>
            <person name="Phatcharaharikarn M."/>
            <person name="Kerdtoob S."/>
            <person name="Nantapong N."/>
        </authorList>
    </citation>
    <scope>NUCLEOTIDE SEQUENCE [LARGE SCALE GENOMIC DNA]</scope>
    <source>
        <strain evidence="5">WPN32</strain>
    </source>
</reference>
<dbReference type="PROSITE" id="PS51257">
    <property type="entry name" value="PROKAR_LIPOPROTEIN"/>
    <property type="match status" value="1"/>
</dbReference>
<dbReference type="RefSeq" id="WP_314199308.1">
    <property type="nucleotide sequence ID" value="NZ_JAVTLL010000004.1"/>
</dbReference>
<evidence type="ECO:0000313" key="4">
    <source>
        <dbReference type="EMBL" id="MDT7840649.1"/>
    </source>
</evidence>
<organism evidence="4 5">
    <name type="scientific">Streptomyces justiciae</name>
    <dbReference type="NCBI Taxonomy" id="2780140"/>
    <lineage>
        <taxon>Bacteria</taxon>
        <taxon>Bacillati</taxon>
        <taxon>Actinomycetota</taxon>
        <taxon>Actinomycetes</taxon>
        <taxon>Kitasatosporales</taxon>
        <taxon>Streptomycetaceae</taxon>
        <taxon>Streptomyces</taxon>
    </lineage>
</organism>
<evidence type="ECO:0000313" key="5">
    <source>
        <dbReference type="Proteomes" id="UP001257948"/>
    </source>
</evidence>
<feature type="compositionally biased region" description="Low complexity" evidence="1">
    <location>
        <begin position="35"/>
        <end position="59"/>
    </location>
</feature>
<evidence type="ECO:0000256" key="2">
    <source>
        <dbReference type="SAM" id="SignalP"/>
    </source>
</evidence>
<feature type="domain" description="DUF4232" evidence="3">
    <location>
        <begin position="86"/>
        <end position="206"/>
    </location>
</feature>
<evidence type="ECO:0000256" key="1">
    <source>
        <dbReference type="SAM" id="MobiDB-lite"/>
    </source>
</evidence>
<dbReference type="Proteomes" id="UP001257948">
    <property type="component" value="Unassembled WGS sequence"/>
</dbReference>
<feature type="chain" id="PRO_5046746607" evidence="2">
    <location>
        <begin position="29"/>
        <end position="221"/>
    </location>
</feature>
<evidence type="ECO:0000259" key="3">
    <source>
        <dbReference type="Pfam" id="PF14016"/>
    </source>
</evidence>
<proteinExistence type="predicted"/>